<evidence type="ECO:0000313" key="2">
    <source>
        <dbReference type="EMBL" id="KAL3637881.1"/>
    </source>
</evidence>
<dbReference type="EMBL" id="JAVIJP010000023">
    <property type="protein sequence ID" value="KAL3637881.1"/>
    <property type="molecule type" value="Genomic_DNA"/>
</dbReference>
<proteinExistence type="predicted"/>
<gene>
    <name evidence="2" type="ORF">CASFOL_018329</name>
</gene>
<evidence type="ECO:0000256" key="1">
    <source>
        <dbReference type="SAM" id="SignalP"/>
    </source>
</evidence>
<comment type="caution">
    <text evidence="2">The sequence shown here is derived from an EMBL/GenBank/DDBJ whole genome shotgun (WGS) entry which is preliminary data.</text>
</comment>
<name>A0ABD3D6H1_9LAMI</name>
<feature type="chain" id="PRO_5044806966" evidence="1">
    <location>
        <begin position="25"/>
        <end position="72"/>
    </location>
</feature>
<evidence type="ECO:0000313" key="3">
    <source>
        <dbReference type="Proteomes" id="UP001632038"/>
    </source>
</evidence>
<organism evidence="2 3">
    <name type="scientific">Castilleja foliolosa</name>
    <dbReference type="NCBI Taxonomy" id="1961234"/>
    <lineage>
        <taxon>Eukaryota</taxon>
        <taxon>Viridiplantae</taxon>
        <taxon>Streptophyta</taxon>
        <taxon>Embryophyta</taxon>
        <taxon>Tracheophyta</taxon>
        <taxon>Spermatophyta</taxon>
        <taxon>Magnoliopsida</taxon>
        <taxon>eudicotyledons</taxon>
        <taxon>Gunneridae</taxon>
        <taxon>Pentapetalae</taxon>
        <taxon>asterids</taxon>
        <taxon>lamiids</taxon>
        <taxon>Lamiales</taxon>
        <taxon>Orobanchaceae</taxon>
        <taxon>Pedicularideae</taxon>
        <taxon>Castillejinae</taxon>
        <taxon>Castilleja</taxon>
    </lineage>
</organism>
<keyword evidence="3" id="KW-1185">Reference proteome</keyword>
<feature type="signal peptide" evidence="1">
    <location>
        <begin position="1"/>
        <end position="24"/>
    </location>
</feature>
<keyword evidence="1" id="KW-0732">Signal</keyword>
<accession>A0ABD3D6H1</accession>
<dbReference type="Proteomes" id="UP001632038">
    <property type="component" value="Unassembled WGS sequence"/>
</dbReference>
<sequence>MKLFILPTLLLLLLLSKGSIEVEATRCEEEKPPTREKCDRAQCIALCKKEYGARAFGRCLFVDTCACIFLCG</sequence>
<dbReference type="AlphaFoldDB" id="A0ABD3D6H1"/>
<protein>
    <submittedName>
        <fullName evidence="2">Uncharacterized protein</fullName>
    </submittedName>
</protein>
<reference evidence="3" key="1">
    <citation type="journal article" date="2024" name="IScience">
        <title>Strigolactones Initiate the Formation of Haustorium-like Structures in Castilleja.</title>
        <authorList>
            <person name="Buerger M."/>
            <person name="Peterson D."/>
            <person name="Chory J."/>
        </authorList>
    </citation>
    <scope>NUCLEOTIDE SEQUENCE [LARGE SCALE GENOMIC DNA]</scope>
</reference>